<name>A0ABS0DH99_9NOCA</name>
<proteinExistence type="predicted"/>
<dbReference type="RefSeq" id="WP_195004692.1">
    <property type="nucleotide sequence ID" value="NZ_JADLQN010000007.1"/>
</dbReference>
<reference evidence="1 2" key="1">
    <citation type="submission" date="2020-10" db="EMBL/GenBank/DDBJ databases">
        <title>Identification of Nocardia species via Next-generation sequencing and recognition of intraspecies genetic diversity.</title>
        <authorList>
            <person name="Li P."/>
            <person name="Li P."/>
            <person name="Lu B."/>
        </authorList>
    </citation>
    <scope>NUCLEOTIDE SEQUENCE [LARGE SCALE GENOMIC DNA]</scope>
    <source>
        <strain evidence="1 2">BJ06-0143</strain>
    </source>
</reference>
<organism evidence="1 2">
    <name type="scientific">Nocardia higoensis</name>
    <dbReference type="NCBI Taxonomy" id="228599"/>
    <lineage>
        <taxon>Bacteria</taxon>
        <taxon>Bacillati</taxon>
        <taxon>Actinomycetota</taxon>
        <taxon>Actinomycetes</taxon>
        <taxon>Mycobacteriales</taxon>
        <taxon>Nocardiaceae</taxon>
        <taxon>Nocardia</taxon>
    </lineage>
</organism>
<protein>
    <submittedName>
        <fullName evidence="1">Uncharacterized protein</fullName>
    </submittedName>
</protein>
<dbReference type="Proteomes" id="UP000707731">
    <property type="component" value="Unassembled WGS sequence"/>
</dbReference>
<dbReference type="Gene3D" id="3.40.50.1820">
    <property type="entry name" value="alpha/beta hydrolase"/>
    <property type="match status" value="1"/>
</dbReference>
<gene>
    <name evidence="1" type="ORF">IU449_25445</name>
</gene>
<evidence type="ECO:0000313" key="1">
    <source>
        <dbReference type="EMBL" id="MBF6357846.1"/>
    </source>
</evidence>
<dbReference type="EMBL" id="JADLQN010000007">
    <property type="protein sequence ID" value="MBF6357846.1"/>
    <property type="molecule type" value="Genomic_DNA"/>
</dbReference>
<accession>A0ABS0DH99</accession>
<sequence length="47" mass="5295">MYHRWTNPAITLPEDAVGRDALLTDVSLYWFTGCFASSIRLYGEGEA</sequence>
<evidence type="ECO:0000313" key="2">
    <source>
        <dbReference type="Proteomes" id="UP000707731"/>
    </source>
</evidence>
<comment type="caution">
    <text evidence="1">The sequence shown here is derived from an EMBL/GenBank/DDBJ whole genome shotgun (WGS) entry which is preliminary data.</text>
</comment>
<dbReference type="InterPro" id="IPR029058">
    <property type="entry name" value="AB_hydrolase_fold"/>
</dbReference>
<keyword evidence="2" id="KW-1185">Reference proteome</keyword>